<dbReference type="AlphaFoldDB" id="A0A1G7XWR9"/>
<reference evidence="1 2" key="1">
    <citation type="submission" date="2016-10" db="EMBL/GenBank/DDBJ databases">
        <authorList>
            <person name="de Groot N.N."/>
        </authorList>
    </citation>
    <scope>NUCLEOTIDE SEQUENCE [LARGE SCALE GENOMIC DNA]</scope>
    <source>
        <strain evidence="1 2">CGMCC 1.10267</strain>
    </source>
</reference>
<evidence type="ECO:0000313" key="1">
    <source>
        <dbReference type="EMBL" id="SDG88639.1"/>
    </source>
</evidence>
<proteinExistence type="predicted"/>
<dbReference type="EMBL" id="FNCS01000011">
    <property type="protein sequence ID" value="SDG88639.1"/>
    <property type="molecule type" value="Genomic_DNA"/>
</dbReference>
<dbReference type="Proteomes" id="UP000199495">
    <property type="component" value="Unassembled WGS sequence"/>
</dbReference>
<dbReference type="RefSeq" id="WP_090597573.1">
    <property type="nucleotide sequence ID" value="NZ_FNCS01000011.1"/>
</dbReference>
<gene>
    <name evidence="1" type="ORF">SAMN04487974_11151</name>
</gene>
<protein>
    <recommendedName>
        <fullName evidence="3">Glycosyl transferase family 2</fullName>
    </recommendedName>
</protein>
<name>A0A1G7XWR9_9HYPH</name>
<dbReference type="OrthoDB" id="4405067at2"/>
<evidence type="ECO:0000313" key="2">
    <source>
        <dbReference type="Proteomes" id="UP000199495"/>
    </source>
</evidence>
<dbReference type="STRING" id="440168.SAMN04487974_11151"/>
<keyword evidence="2" id="KW-1185">Reference proteome</keyword>
<evidence type="ECO:0008006" key="3">
    <source>
        <dbReference type="Google" id="ProtNLM"/>
    </source>
</evidence>
<accession>A0A1G7XWR9</accession>
<sequence length="348" mass="39040">MFLESFEALALVYDCFWDHKGEAVILVGPPAINLAAAWDNARFRVDGPKLQASHFPSRSTQVITLSGVPARASEITLEFGDNRFTLPIRENEADDLAGLNVLVTMNKDNDLAWIEAWARWHVVMHGANACLFFDNGSTRYGTAEIADRLAAAGITHPRVLSWPYKYGRKDPAILDRPHYPHFLQVSSLNVALRRFGMRANAILNCDIDELVSAKGGSVFDAARSSPQGIVTLKGNWVEPVGENLTYGIPHLAQRHAHRLPLLARCANKWALDPSRDWVDDLTAKPSVHRMYDVPKAIWADAPIRHFWHFKAINTGWKEHRNDSRPNAWLVRRLPELDAEAQIYAGAKS</sequence>
<organism evidence="1 2">
    <name type="scientific">Pelagibacterium luteolum</name>
    <dbReference type="NCBI Taxonomy" id="440168"/>
    <lineage>
        <taxon>Bacteria</taxon>
        <taxon>Pseudomonadati</taxon>
        <taxon>Pseudomonadota</taxon>
        <taxon>Alphaproteobacteria</taxon>
        <taxon>Hyphomicrobiales</taxon>
        <taxon>Devosiaceae</taxon>
        <taxon>Pelagibacterium</taxon>
    </lineage>
</organism>